<dbReference type="InterPro" id="IPR011598">
    <property type="entry name" value="bHLH_dom"/>
</dbReference>
<dbReference type="EMBL" id="JAAWVN010009002">
    <property type="protein sequence ID" value="MBN3290652.1"/>
    <property type="molecule type" value="Genomic_DNA"/>
</dbReference>
<organism evidence="2 3">
    <name type="scientific">Polypterus senegalus</name>
    <name type="common">Senegal bichir</name>
    <dbReference type="NCBI Taxonomy" id="55291"/>
    <lineage>
        <taxon>Eukaryota</taxon>
        <taxon>Metazoa</taxon>
        <taxon>Chordata</taxon>
        <taxon>Craniata</taxon>
        <taxon>Vertebrata</taxon>
        <taxon>Euteleostomi</taxon>
        <taxon>Actinopterygii</taxon>
        <taxon>Polypteriformes</taxon>
        <taxon>Polypteridae</taxon>
        <taxon>Polypterus</taxon>
    </lineage>
</organism>
<reference evidence="2" key="1">
    <citation type="journal article" date="2021" name="Cell">
        <title>Tracing the genetic footprints of vertebrate landing in non-teleost ray-finned fishes.</title>
        <authorList>
            <person name="Bi X."/>
            <person name="Wang K."/>
            <person name="Yang L."/>
            <person name="Pan H."/>
            <person name="Jiang H."/>
            <person name="Wei Q."/>
            <person name="Fang M."/>
            <person name="Yu H."/>
            <person name="Zhu C."/>
            <person name="Cai Y."/>
            <person name="He Y."/>
            <person name="Gan X."/>
            <person name="Zeng H."/>
            <person name="Yu D."/>
            <person name="Zhu Y."/>
            <person name="Jiang H."/>
            <person name="Qiu Q."/>
            <person name="Yang H."/>
            <person name="Zhang Y.E."/>
            <person name="Wang W."/>
            <person name="Zhu M."/>
            <person name="He S."/>
            <person name="Zhang G."/>
        </authorList>
    </citation>
    <scope>NUCLEOTIDE SEQUENCE</scope>
    <source>
        <strain evidence="2">Bchr_001</strain>
    </source>
</reference>
<dbReference type="SMART" id="SM00353">
    <property type="entry name" value="HLH"/>
    <property type="match status" value="1"/>
</dbReference>
<dbReference type="SUPFAM" id="SSF47459">
    <property type="entry name" value="HLH, helix-loop-helix DNA-binding domain"/>
    <property type="match status" value="1"/>
</dbReference>
<dbReference type="Gene3D" id="4.10.280.10">
    <property type="entry name" value="Helix-loop-helix DNA-binding domain"/>
    <property type="match status" value="1"/>
</dbReference>
<dbReference type="InterPro" id="IPR036638">
    <property type="entry name" value="HLH_DNA-bd_sf"/>
</dbReference>
<gene>
    <name evidence="2" type="primary">Sohlh2</name>
    <name evidence="2" type="ORF">GTO92_0012071</name>
</gene>
<dbReference type="CDD" id="cd18908">
    <property type="entry name" value="bHLH_SOHLH1_2"/>
    <property type="match status" value="1"/>
</dbReference>
<evidence type="ECO:0000313" key="3">
    <source>
        <dbReference type="Proteomes" id="UP001166052"/>
    </source>
</evidence>
<dbReference type="Pfam" id="PF00010">
    <property type="entry name" value="HLH"/>
    <property type="match status" value="1"/>
</dbReference>
<feature type="non-terminal residue" evidence="2">
    <location>
        <position position="340"/>
    </location>
</feature>
<dbReference type="Proteomes" id="UP001166052">
    <property type="component" value="Unassembled WGS sequence"/>
</dbReference>
<name>A0ABS2YV47_POLSE</name>
<evidence type="ECO:0000313" key="2">
    <source>
        <dbReference type="EMBL" id="MBN3290652.1"/>
    </source>
</evidence>
<evidence type="ECO:0000259" key="1">
    <source>
        <dbReference type="PROSITE" id="PS50888"/>
    </source>
</evidence>
<accession>A0ABS2YV47</accession>
<feature type="non-terminal residue" evidence="2">
    <location>
        <position position="1"/>
    </location>
</feature>
<dbReference type="PROSITE" id="PS50888">
    <property type="entry name" value="BHLH"/>
    <property type="match status" value="1"/>
</dbReference>
<keyword evidence="3" id="KW-1185">Reference proteome</keyword>
<protein>
    <submittedName>
        <fullName evidence="2">SOLH2 protein</fullName>
    </submittedName>
</protein>
<proteinExistence type="predicted"/>
<sequence length="340" mass="38637">MNENPKKQVSFVGTKLVQKDSKFCEARSKCIKSNKPLSHAASSEHLISPSKEINCKVEALLHSVKEQRRRQQIKKNCDHLRALLPKINRTRIDTASLLEITVDYMRFIQENVPKEVLSQVAKLIQEYGEGRWWKPLESANKRIKPKSKMQNSTVQGTTASEQMHSPVADYWVPIVQQICNHPSSQGYPALQPSTPIVPSVAFPETSFYPSPVMLHGLSEYYSPKLFPFPRPYNPMQRYGNYGSISSGRNNSFSILQGQSHYMPPLALQPNPCVLPNSDVTSAGFFYNHPSLNAQDHQLRKNLPTSLPYNVRMSIDSYTTLPEEHKSMTMATTSKVLQYWN</sequence>
<comment type="caution">
    <text evidence="2">The sequence shown here is derived from an EMBL/GenBank/DDBJ whole genome shotgun (WGS) entry which is preliminary data.</text>
</comment>
<feature type="domain" description="BHLH" evidence="1">
    <location>
        <begin position="57"/>
        <end position="108"/>
    </location>
</feature>